<evidence type="ECO:0000313" key="2">
    <source>
        <dbReference type="Proteomes" id="UP000011717"/>
    </source>
</evidence>
<dbReference type="EMBL" id="AMRV01000003">
    <property type="protein sequence ID" value="EMD83385.1"/>
    <property type="molecule type" value="Genomic_DNA"/>
</dbReference>
<evidence type="ECO:0000313" key="1">
    <source>
        <dbReference type="EMBL" id="EMD83385.1"/>
    </source>
</evidence>
<proteinExistence type="predicted"/>
<organism evidence="1 2">
    <name type="scientific">Pacificimonas flava</name>
    <dbReference type="NCBI Taxonomy" id="1234595"/>
    <lineage>
        <taxon>Bacteria</taxon>
        <taxon>Pseudomonadati</taxon>
        <taxon>Pseudomonadota</taxon>
        <taxon>Alphaproteobacteria</taxon>
        <taxon>Sphingomonadales</taxon>
        <taxon>Sphingosinicellaceae</taxon>
        <taxon>Pacificimonas</taxon>
    </lineage>
</organism>
<comment type="caution">
    <text evidence="1">The sequence shown here is derived from an EMBL/GenBank/DDBJ whole genome shotgun (WGS) entry which is preliminary data.</text>
</comment>
<reference evidence="1 2" key="1">
    <citation type="journal article" date="2013" name="Genome Announc.">
        <title>Draft Genome Sequence of Strain JLT2015T, Belonging to the Family Sphingomonadaceae of the Alphaproteobacteria.</title>
        <authorList>
            <person name="Tang K."/>
            <person name="Liu K."/>
            <person name="Li S."/>
            <person name="Jiao N."/>
        </authorList>
    </citation>
    <scope>NUCLEOTIDE SEQUENCE [LARGE SCALE GENOMIC DNA]</scope>
    <source>
        <strain evidence="1 2">JLT2015</strain>
    </source>
</reference>
<name>M2SDG0_9SPHN</name>
<dbReference type="RefSeq" id="WP_008601078.1">
    <property type="nucleotide sequence ID" value="NZ_AMRV01000003.1"/>
</dbReference>
<sequence length="94" mass="10487">MAGLRNIDHRELATGHAQAMEAIAFGRRADDHEMPEAELWALADTMLHHFAEDAVFQASLEANRMLARDDHRGRAAWLAVAERIDQLQSLPGAE</sequence>
<dbReference type="AlphaFoldDB" id="M2SDG0"/>
<gene>
    <name evidence="1" type="ORF">C725_1286</name>
</gene>
<accession>M2SDG0</accession>
<dbReference type="Proteomes" id="UP000011717">
    <property type="component" value="Unassembled WGS sequence"/>
</dbReference>
<protein>
    <submittedName>
        <fullName evidence="1">Uncharacterized protein</fullName>
    </submittedName>
</protein>
<keyword evidence="2" id="KW-1185">Reference proteome</keyword>